<feature type="transmembrane region" description="Helical" evidence="6">
    <location>
        <begin position="143"/>
        <end position="167"/>
    </location>
</feature>
<evidence type="ECO:0000256" key="5">
    <source>
        <dbReference type="ARBA" id="ARBA00023136"/>
    </source>
</evidence>
<evidence type="ECO:0000313" key="7">
    <source>
        <dbReference type="EMBL" id="MDQ2066457.1"/>
    </source>
</evidence>
<evidence type="ECO:0000256" key="3">
    <source>
        <dbReference type="ARBA" id="ARBA00022692"/>
    </source>
</evidence>
<dbReference type="PANTHER" id="PTHR30086">
    <property type="entry name" value="ARGININE EXPORTER PROTEIN ARGO"/>
    <property type="match status" value="1"/>
</dbReference>
<sequence length="211" mass="21790">MFASLLAYALALGLAAAIPGPGVAAVVGQSMGNGLRSAMFLLGGLCLGDVFYLTVAVAGLSAIALAFSGIFTVVKVLGGLYLLYLAYRLWQSQSGLIESATARRQSDLAAFTSGFSLTLGNPKTIIFYLALLPTVLDLNRVGLGQWALMAVVTVVVLFITLTPYAVLAASARSLLKRPKALRRLNRSAAGIIGGTGLLILGQAAMSLARGA</sequence>
<keyword evidence="5 6" id="KW-0472">Membrane</keyword>
<dbReference type="Proteomes" id="UP001239680">
    <property type="component" value="Unassembled WGS sequence"/>
</dbReference>
<evidence type="ECO:0000256" key="4">
    <source>
        <dbReference type="ARBA" id="ARBA00022989"/>
    </source>
</evidence>
<evidence type="ECO:0000256" key="1">
    <source>
        <dbReference type="ARBA" id="ARBA00004651"/>
    </source>
</evidence>
<name>A0ABU0VXH1_9RHOB</name>
<dbReference type="Pfam" id="PF01810">
    <property type="entry name" value="LysE"/>
    <property type="match status" value="1"/>
</dbReference>
<evidence type="ECO:0000256" key="6">
    <source>
        <dbReference type="SAM" id="Phobius"/>
    </source>
</evidence>
<dbReference type="EMBL" id="JAVDBT010000007">
    <property type="protein sequence ID" value="MDQ2066457.1"/>
    <property type="molecule type" value="Genomic_DNA"/>
</dbReference>
<organism evidence="7 8">
    <name type="scientific">Pseudogemmobacter lacusdianii</name>
    <dbReference type="NCBI Taxonomy" id="3069608"/>
    <lineage>
        <taxon>Bacteria</taxon>
        <taxon>Pseudomonadati</taxon>
        <taxon>Pseudomonadota</taxon>
        <taxon>Alphaproteobacteria</taxon>
        <taxon>Rhodobacterales</taxon>
        <taxon>Paracoccaceae</taxon>
        <taxon>Pseudogemmobacter</taxon>
    </lineage>
</organism>
<dbReference type="RefSeq" id="WP_306680154.1">
    <property type="nucleotide sequence ID" value="NZ_JAVDBT010000007.1"/>
</dbReference>
<feature type="transmembrane region" description="Helical" evidence="6">
    <location>
        <begin position="6"/>
        <end position="27"/>
    </location>
</feature>
<feature type="transmembrane region" description="Helical" evidence="6">
    <location>
        <begin position="188"/>
        <end position="208"/>
    </location>
</feature>
<feature type="transmembrane region" description="Helical" evidence="6">
    <location>
        <begin position="66"/>
        <end position="87"/>
    </location>
</feature>
<keyword evidence="2" id="KW-1003">Cell membrane</keyword>
<feature type="transmembrane region" description="Helical" evidence="6">
    <location>
        <begin position="39"/>
        <end position="60"/>
    </location>
</feature>
<reference evidence="7 8" key="1">
    <citation type="submission" date="2023-08" db="EMBL/GenBank/DDBJ databases">
        <title>Characterization of two Paracoccaceae strains isolated from Phycosphere and proposal of Xinfangfangia lacusdiani sp. nov.</title>
        <authorList>
            <person name="Deng Y."/>
            <person name="Zhang Y.Q."/>
        </authorList>
    </citation>
    <scope>NUCLEOTIDE SEQUENCE [LARGE SCALE GENOMIC DNA]</scope>
    <source>
        <strain evidence="7 8">CPCC 101601</strain>
    </source>
</reference>
<dbReference type="InterPro" id="IPR001123">
    <property type="entry name" value="LeuE-type"/>
</dbReference>
<gene>
    <name evidence="7" type="ORF">Q9295_08735</name>
</gene>
<feature type="transmembrane region" description="Helical" evidence="6">
    <location>
        <begin position="108"/>
        <end position="131"/>
    </location>
</feature>
<keyword evidence="8" id="KW-1185">Reference proteome</keyword>
<keyword evidence="4 6" id="KW-1133">Transmembrane helix</keyword>
<evidence type="ECO:0000256" key="2">
    <source>
        <dbReference type="ARBA" id="ARBA00022475"/>
    </source>
</evidence>
<dbReference type="PANTHER" id="PTHR30086:SF20">
    <property type="entry name" value="ARGININE EXPORTER PROTEIN ARGO-RELATED"/>
    <property type="match status" value="1"/>
</dbReference>
<protein>
    <submittedName>
        <fullName evidence="7">LysE family translocator</fullName>
    </submittedName>
</protein>
<keyword evidence="3 6" id="KW-0812">Transmembrane</keyword>
<proteinExistence type="predicted"/>
<comment type="caution">
    <text evidence="7">The sequence shown here is derived from an EMBL/GenBank/DDBJ whole genome shotgun (WGS) entry which is preliminary data.</text>
</comment>
<evidence type="ECO:0000313" key="8">
    <source>
        <dbReference type="Proteomes" id="UP001239680"/>
    </source>
</evidence>
<comment type="subcellular location">
    <subcellularLocation>
        <location evidence="1">Cell membrane</location>
        <topology evidence="1">Multi-pass membrane protein</topology>
    </subcellularLocation>
</comment>
<accession>A0ABU0VXH1</accession>